<evidence type="ECO:0000259" key="1">
    <source>
        <dbReference type="Pfam" id="PF04773"/>
    </source>
</evidence>
<evidence type="ECO:0000313" key="4">
    <source>
        <dbReference type="Proteomes" id="UP000570474"/>
    </source>
</evidence>
<comment type="caution">
    <text evidence="3">The sequence shown here is derived from an EMBL/GenBank/DDBJ whole genome shotgun (WGS) entry which is preliminary data.</text>
</comment>
<dbReference type="InterPro" id="IPR012373">
    <property type="entry name" value="Ferrdict_sens_TM"/>
</dbReference>
<reference evidence="3 4" key="1">
    <citation type="submission" date="2020-04" db="EMBL/GenBank/DDBJ databases">
        <authorList>
            <person name="Yin C."/>
        </authorList>
    </citation>
    <scope>NUCLEOTIDE SEQUENCE [LARGE SCALE GENOMIC DNA]</scope>
    <source>
        <strain evidence="3 4">Ae27</strain>
    </source>
</reference>
<dbReference type="RefSeq" id="WP_168870155.1">
    <property type="nucleotide sequence ID" value="NZ_JABAIA010000001.1"/>
</dbReference>
<keyword evidence="4" id="KW-1185">Reference proteome</keyword>
<dbReference type="EMBL" id="JABAIA010000001">
    <property type="protein sequence ID" value="NLR64203.1"/>
    <property type="molecule type" value="Genomic_DNA"/>
</dbReference>
<dbReference type="Pfam" id="PF04773">
    <property type="entry name" value="FecR"/>
    <property type="match status" value="1"/>
</dbReference>
<dbReference type="InterPro" id="IPR006860">
    <property type="entry name" value="FecR"/>
</dbReference>
<dbReference type="Pfam" id="PF16344">
    <property type="entry name" value="FecR_C"/>
    <property type="match status" value="1"/>
</dbReference>
<evidence type="ECO:0000313" key="3">
    <source>
        <dbReference type="EMBL" id="NLR64203.1"/>
    </source>
</evidence>
<dbReference type="AlphaFoldDB" id="A0A847RMB5"/>
<dbReference type="PANTHER" id="PTHR30273:SF2">
    <property type="entry name" value="PROTEIN FECR"/>
    <property type="match status" value="1"/>
</dbReference>
<dbReference type="GO" id="GO:0016989">
    <property type="term" value="F:sigma factor antagonist activity"/>
    <property type="evidence" value="ECO:0007669"/>
    <property type="project" value="TreeGrafter"/>
</dbReference>
<dbReference type="PIRSF" id="PIRSF018266">
    <property type="entry name" value="FecR"/>
    <property type="match status" value="1"/>
</dbReference>
<dbReference type="Proteomes" id="UP000570474">
    <property type="component" value="Unassembled WGS sequence"/>
</dbReference>
<organism evidence="3 4">
    <name type="scientific">Chitinophaga varians</name>
    <dbReference type="NCBI Taxonomy" id="2202339"/>
    <lineage>
        <taxon>Bacteria</taxon>
        <taxon>Pseudomonadati</taxon>
        <taxon>Bacteroidota</taxon>
        <taxon>Chitinophagia</taxon>
        <taxon>Chitinophagales</taxon>
        <taxon>Chitinophagaceae</taxon>
        <taxon>Chitinophaga</taxon>
    </lineage>
</organism>
<dbReference type="InterPro" id="IPR032508">
    <property type="entry name" value="FecR_C"/>
</dbReference>
<dbReference type="PANTHER" id="PTHR30273">
    <property type="entry name" value="PERIPLASMIC SIGNAL SENSOR AND SIGMA FACTOR ACTIVATOR FECR-RELATED"/>
    <property type="match status" value="1"/>
</dbReference>
<sequence length="345" mass="38426">MANTITKALMNKYLDNRCTAEEKLLVAAFMQQPEGQQLLDEMLTERLTADMLLMEQIRVDDQQAEDWKTVLRQRIAVIEPEQAPVVQRPVKRLSFLRRAAIWTILVSALGTIGVQQYRKHGKATSMALANLEKQNPRGQRAVITLADGSVIHLGADSKLEYPEAFNGPSREITLTGEAFFEISEDPAHPFIVHTGNVQTRVLGTSFKINAFKGTPLTVAVATGKVQVEHSDNVNGYTPSVTVLTPGQQVTWDPVAQKATMAEMPVADIAGWKNARLAFNNSTLREVADVLERWYNVSISFKQTTTAQKRITVTLSANRPLEETLRVLSAGSRFTYKINNRQVTIH</sequence>
<dbReference type="Gene3D" id="2.60.120.1440">
    <property type="match status" value="1"/>
</dbReference>
<name>A0A847RMB5_9BACT</name>
<feature type="domain" description="FecR protein" evidence="1">
    <location>
        <begin position="137"/>
        <end position="226"/>
    </location>
</feature>
<gene>
    <name evidence="3" type="ORF">HGH92_07785</name>
</gene>
<protein>
    <submittedName>
        <fullName evidence="3">DUF4974 domain-containing protein</fullName>
    </submittedName>
</protein>
<dbReference type="Gene3D" id="3.55.50.30">
    <property type="match status" value="1"/>
</dbReference>
<proteinExistence type="predicted"/>
<accession>A0A847RMB5</accession>
<feature type="domain" description="Protein FecR C-terminal" evidence="2">
    <location>
        <begin position="276"/>
        <end position="344"/>
    </location>
</feature>
<evidence type="ECO:0000259" key="2">
    <source>
        <dbReference type="Pfam" id="PF16344"/>
    </source>
</evidence>